<evidence type="ECO:0000313" key="2">
    <source>
        <dbReference type="EMBL" id="KAK9166900.1"/>
    </source>
</evidence>
<dbReference type="Proteomes" id="UP001419268">
    <property type="component" value="Unassembled WGS sequence"/>
</dbReference>
<dbReference type="EMBL" id="JBBNAG010000001">
    <property type="protein sequence ID" value="KAK9166900.1"/>
    <property type="molecule type" value="Genomic_DNA"/>
</dbReference>
<reference evidence="2 3" key="1">
    <citation type="submission" date="2024-01" db="EMBL/GenBank/DDBJ databases">
        <title>Genome assemblies of Stephania.</title>
        <authorList>
            <person name="Yang L."/>
        </authorList>
    </citation>
    <scope>NUCLEOTIDE SEQUENCE [LARGE SCALE GENOMIC DNA]</scope>
    <source>
        <strain evidence="2">JXDWG</strain>
        <tissue evidence="2">Leaf</tissue>
    </source>
</reference>
<protein>
    <submittedName>
        <fullName evidence="2">Uncharacterized protein</fullName>
    </submittedName>
</protein>
<gene>
    <name evidence="2" type="ORF">Scep_002091</name>
</gene>
<sequence length="189" mass="20797">MGVAAYRRLCRVSRILRNAVLGHQMSSSLNPLRLFAIASSSSRYPCLSSLLRTSAAPSTAYPSSPLLVDLSGQIPHRRLLPLANTSHNCSFNRPLPLPSLNTRPTPLYNTPVSPTQVGRVSSASLPREEEDKRVSRSSRSDTYIELSVLTNRHKRWILGVAWPRMSVDPVFSNVSVTDGRNLFVTIGAS</sequence>
<comment type="caution">
    <text evidence="2">The sequence shown here is derived from an EMBL/GenBank/DDBJ whole genome shotgun (WGS) entry which is preliminary data.</text>
</comment>
<feature type="region of interest" description="Disordered" evidence="1">
    <location>
        <begin position="100"/>
        <end position="137"/>
    </location>
</feature>
<evidence type="ECO:0000313" key="3">
    <source>
        <dbReference type="Proteomes" id="UP001419268"/>
    </source>
</evidence>
<organism evidence="2 3">
    <name type="scientific">Stephania cephalantha</name>
    <dbReference type="NCBI Taxonomy" id="152367"/>
    <lineage>
        <taxon>Eukaryota</taxon>
        <taxon>Viridiplantae</taxon>
        <taxon>Streptophyta</taxon>
        <taxon>Embryophyta</taxon>
        <taxon>Tracheophyta</taxon>
        <taxon>Spermatophyta</taxon>
        <taxon>Magnoliopsida</taxon>
        <taxon>Ranunculales</taxon>
        <taxon>Menispermaceae</taxon>
        <taxon>Menispermoideae</taxon>
        <taxon>Cissampelideae</taxon>
        <taxon>Stephania</taxon>
    </lineage>
</organism>
<accession>A0AAP0Q4C9</accession>
<evidence type="ECO:0000256" key="1">
    <source>
        <dbReference type="SAM" id="MobiDB-lite"/>
    </source>
</evidence>
<name>A0AAP0Q4C9_9MAGN</name>
<proteinExistence type="predicted"/>
<feature type="compositionally biased region" description="Polar residues" evidence="1">
    <location>
        <begin position="100"/>
        <end position="124"/>
    </location>
</feature>
<dbReference type="AlphaFoldDB" id="A0AAP0Q4C9"/>
<keyword evidence="3" id="KW-1185">Reference proteome</keyword>